<reference evidence="1" key="1">
    <citation type="submission" date="2020-05" db="EMBL/GenBank/DDBJ databases">
        <title>Large-scale comparative analyses of tick genomes elucidate their genetic diversity and vector capacities.</title>
        <authorList>
            <person name="Jia N."/>
            <person name="Wang J."/>
            <person name="Shi W."/>
            <person name="Du L."/>
            <person name="Sun Y."/>
            <person name="Zhan W."/>
            <person name="Jiang J."/>
            <person name="Wang Q."/>
            <person name="Zhang B."/>
            <person name="Ji P."/>
            <person name="Sakyi L.B."/>
            <person name="Cui X."/>
            <person name="Yuan T."/>
            <person name="Jiang B."/>
            <person name="Yang W."/>
            <person name="Lam T.T.-Y."/>
            <person name="Chang Q."/>
            <person name="Ding S."/>
            <person name="Wang X."/>
            <person name="Zhu J."/>
            <person name="Ruan X."/>
            <person name="Zhao L."/>
            <person name="Wei J."/>
            <person name="Que T."/>
            <person name="Du C."/>
            <person name="Cheng J."/>
            <person name="Dai P."/>
            <person name="Han X."/>
            <person name="Huang E."/>
            <person name="Gao Y."/>
            <person name="Liu J."/>
            <person name="Shao H."/>
            <person name="Ye R."/>
            <person name="Li L."/>
            <person name="Wei W."/>
            <person name="Wang X."/>
            <person name="Wang C."/>
            <person name="Yang T."/>
            <person name="Huo Q."/>
            <person name="Li W."/>
            <person name="Guo W."/>
            <person name="Chen H."/>
            <person name="Zhou L."/>
            <person name="Ni X."/>
            <person name="Tian J."/>
            <person name="Zhou Y."/>
            <person name="Sheng Y."/>
            <person name="Liu T."/>
            <person name="Pan Y."/>
            <person name="Xia L."/>
            <person name="Li J."/>
            <person name="Zhao F."/>
            <person name="Cao W."/>
        </authorList>
    </citation>
    <scope>NUCLEOTIDE SEQUENCE</scope>
    <source>
        <strain evidence="1">Hyas-2018</strain>
    </source>
</reference>
<organism evidence="1 2">
    <name type="scientific">Hyalomma asiaticum</name>
    <name type="common">Tick</name>
    <dbReference type="NCBI Taxonomy" id="266040"/>
    <lineage>
        <taxon>Eukaryota</taxon>
        <taxon>Metazoa</taxon>
        <taxon>Ecdysozoa</taxon>
        <taxon>Arthropoda</taxon>
        <taxon>Chelicerata</taxon>
        <taxon>Arachnida</taxon>
        <taxon>Acari</taxon>
        <taxon>Parasitiformes</taxon>
        <taxon>Ixodida</taxon>
        <taxon>Ixodoidea</taxon>
        <taxon>Ixodidae</taxon>
        <taxon>Hyalomminae</taxon>
        <taxon>Hyalomma</taxon>
    </lineage>
</organism>
<dbReference type="EMBL" id="CM023486">
    <property type="protein sequence ID" value="KAH6928493.1"/>
    <property type="molecule type" value="Genomic_DNA"/>
</dbReference>
<name>A0ACB7S179_HYAAI</name>
<protein>
    <submittedName>
        <fullName evidence="1">Uncharacterized protein</fullName>
    </submittedName>
</protein>
<dbReference type="Proteomes" id="UP000821845">
    <property type="component" value="Chromosome 6"/>
</dbReference>
<comment type="caution">
    <text evidence="1">The sequence shown here is derived from an EMBL/GenBank/DDBJ whole genome shotgun (WGS) entry which is preliminary data.</text>
</comment>
<keyword evidence="2" id="KW-1185">Reference proteome</keyword>
<evidence type="ECO:0000313" key="1">
    <source>
        <dbReference type="EMBL" id="KAH6928493.1"/>
    </source>
</evidence>
<accession>A0ACB7S179</accession>
<proteinExistence type="predicted"/>
<evidence type="ECO:0000313" key="2">
    <source>
        <dbReference type="Proteomes" id="UP000821845"/>
    </source>
</evidence>
<gene>
    <name evidence="1" type="ORF">HPB50_016830</name>
</gene>
<sequence length="157" mass="17497">MRALRQGGGRQAWTVRPGPSRLWHRAFKKIDPTPEARRRRESPLLESEQPAPAAATAAVRETGQPPSPPPFQPASTSPRSRQLEPQLRVQLRLRTLELYSDAEGSCRQAANGPVGSCTEGVVRVTEVFGHNTALRILDGPVKRSRYSIRWRDQDLNA</sequence>